<dbReference type="GO" id="GO:0008299">
    <property type="term" value="P:isoprenoid biosynthetic process"/>
    <property type="evidence" value="ECO:0007669"/>
    <property type="project" value="InterPro"/>
</dbReference>
<dbReference type="EMBL" id="UOET01000363">
    <property type="protein sequence ID" value="VAW29410.1"/>
    <property type="molecule type" value="Genomic_DNA"/>
</dbReference>
<dbReference type="GO" id="GO:0046872">
    <property type="term" value="F:metal ion binding"/>
    <property type="evidence" value="ECO:0007669"/>
    <property type="project" value="UniProtKB-KW"/>
</dbReference>
<evidence type="ECO:0000313" key="6">
    <source>
        <dbReference type="EMBL" id="VAW29410.1"/>
    </source>
</evidence>
<dbReference type="AlphaFoldDB" id="A0A3B0UJW3"/>
<dbReference type="PANTHER" id="PTHR12001:SF85">
    <property type="entry name" value="SHORT CHAIN ISOPRENYL DIPHOSPHATE SYNTHASE"/>
    <property type="match status" value="1"/>
</dbReference>
<dbReference type="InterPro" id="IPR008949">
    <property type="entry name" value="Isoprenoid_synthase_dom_sf"/>
</dbReference>
<evidence type="ECO:0000256" key="3">
    <source>
        <dbReference type="ARBA" id="ARBA00022679"/>
    </source>
</evidence>
<keyword evidence="5" id="KW-0460">Magnesium</keyword>
<reference evidence="6" key="1">
    <citation type="submission" date="2018-06" db="EMBL/GenBank/DDBJ databases">
        <authorList>
            <person name="Zhirakovskaya E."/>
        </authorList>
    </citation>
    <scope>NUCLEOTIDE SEQUENCE</scope>
</reference>
<keyword evidence="4" id="KW-0479">Metal-binding</keyword>
<dbReference type="GO" id="GO:0004311">
    <property type="term" value="F:geranylgeranyl diphosphate synthase activity"/>
    <property type="evidence" value="ECO:0007669"/>
    <property type="project" value="UniProtKB-EC"/>
</dbReference>
<evidence type="ECO:0000256" key="2">
    <source>
        <dbReference type="ARBA" id="ARBA00006706"/>
    </source>
</evidence>
<accession>A0A3B0UJW3</accession>
<organism evidence="6">
    <name type="scientific">hydrothermal vent metagenome</name>
    <dbReference type="NCBI Taxonomy" id="652676"/>
    <lineage>
        <taxon>unclassified sequences</taxon>
        <taxon>metagenomes</taxon>
        <taxon>ecological metagenomes</taxon>
    </lineage>
</organism>
<evidence type="ECO:0000256" key="1">
    <source>
        <dbReference type="ARBA" id="ARBA00001946"/>
    </source>
</evidence>
<dbReference type="SFLD" id="SFLDS00005">
    <property type="entry name" value="Isoprenoid_Synthase_Type_I"/>
    <property type="match status" value="1"/>
</dbReference>
<keyword evidence="3 6" id="KW-0808">Transferase</keyword>
<dbReference type="PANTHER" id="PTHR12001">
    <property type="entry name" value="GERANYLGERANYL PYROPHOSPHATE SYNTHASE"/>
    <property type="match status" value="1"/>
</dbReference>
<evidence type="ECO:0000256" key="4">
    <source>
        <dbReference type="ARBA" id="ARBA00022723"/>
    </source>
</evidence>
<dbReference type="SUPFAM" id="SSF48576">
    <property type="entry name" value="Terpenoid synthases"/>
    <property type="match status" value="1"/>
</dbReference>
<comment type="cofactor">
    <cofactor evidence="1">
        <name>Mg(2+)</name>
        <dbReference type="ChEBI" id="CHEBI:18420"/>
    </cofactor>
</comment>
<sequence>MMTTTHQKHSADALKAIFEDYLFTKGFEGFPEVLYRPALQIMKMKAKRIRPVLLLTACEAFGGDIKEALDTACAVETYHNFTLVHDDIIDEADIRRNEATVHKAFGINKAILTGDAMLLHGIHLLNKAPRDKHFGLLAVFEKVAAEVIEGEQYDVDFEDIPEVSLDEYLNMIRLKTSVLLAASLHMGAILGNASPEDQKNIYDFGEKLGLAFQVKDDYLDTFGDQKTFGKRIGGDILQNKKTYLLCLSLTKANEAQRQEIFSIFDEKDGEKKISAMKSVYEKLNVHKETFAIMEKFYDEAVESLGSLSVGRNQSEYLYKLAASIYKRSF</sequence>
<dbReference type="CDD" id="cd00685">
    <property type="entry name" value="Trans_IPPS_HT"/>
    <property type="match status" value="1"/>
</dbReference>
<evidence type="ECO:0000256" key="5">
    <source>
        <dbReference type="ARBA" id="ARBA00022842"/>
    </source>
</evidence>
<dbReference type="InterPro" id="IPR033749">
    <property type="entry name" value="Polyprenyl_synt_CS"/>
</dbReference>
<dbReference type="Pfam" id="PF00348">
    <property type="entry name" value="polyprenyl_synt"/>
    <property type="match status" value="1"/>
</dbReference>
<protein>
    <submittedName>
        <fullName evidence="6">Geranylgeranyl diphosphate synthase</fullName>
        <ecNumber evidence="6">2.5.1.29</ecNumber>
    </submittedName>
</protein>
<dbReference type="PROSITE" id="PS00444">
    <property type="entry name" value="POLYPRENYL_SYNTHASE_2"/>
    <property type="match status" value="1"/>
</dbReference>
<gene>
    <name evidence="6" type="ORF">MNBD_BACTEROID07-160</name>
</gene>
<dbReference type="Gene3D" id="1.10.600.10">
    <property type="entry name" value="Farnesyl Diphosphate Synthase"/>
    <property type="match status" value="1"/>
</dbReference>
<proteinExistence type="inferred from homology"/>
<dbReference type="InterPro" id="IPR000092">
    <property type="entry name" value="Polyprenyl_synt"/>
</dbReference>
<dbReference type="SFLD" id="SFLDG01017">
    <property type="entry name" value="Polyprenyl_Transferase_Like"/>
    <property type="match status" value="1"/>
</dbReference>
<dbReference type="EC" id="2.5.1.29" evidence="6"/>
<comment type="similarity">
    <text evidence="2">Belongs to the FPP/GGPP synthase family.</text>
</comment>
<name>A0A3B0UJW3_9ZZZZ</name>